<protein>
    <submittedName>
        <fullName evidence="2">Uncharacterized protein</fullName>
    </submittedName>
</protein>
<reference evidence="2 3" key="1">
    <citation type="submission" date="2014-04" db="EMBL/GenBank/DDBJ databases">
        <authorList>
            <consortium name="DOE Joint Genome Institute"/>
            <person name="Kuo A."/>
            <person name="Kohler A."/>
            <person name="Nagy L.G."/>
            <person name="Floudas D."/>
            <person name="Copeland A."/>
            <person name="Barry K.W."/>
            <person name="Cichocki N."/>
            <person name="Veneault-Fourrey C."/>
            <person name="LaButti K."/>
            <person name="Lindquist E.A."/>
            <person name="Lipzen A."/>
            <person name="Lundell T."/>
            <person name="Morin E."/>
            <person name="Murat C."/>
            <person name="Sun H."/>
            <person name="Tunlid A."/>
            <person name="Henrissat B."/>
            <person name="Grigoriev I.V."/>
            <person name="Hibbett D.S."/>
            <person name="Martin F."/>
            <person name="Nordberg H.P."/>
            <person name="Cantor M.N."/>
            <person name="Hua S.X."/>
        </authorList>
    </citation>
    <scope>NUCLEOTIDE SEQUENCE [LARGE SCALE GENOMIC DNA]</scope>
    <source>
        <strain evidence="2 3">Foug A</strain>
    </source>
</reference>
<feature type="region of interest" description="Disordered" evidence="1">
    <location>
        <begin position="34"/>
        <end position="137"/>
    </location>
</feature>
<feature type="compositionally biased region" description="Polar residues" evidence="1">
    <location>
        <begin position="96"/>
        <end position="108"/>
    </location>
</feature>
<dbReference type="EMBL" id="KN822108">
    <property type="protein sequence ID" value="KIM56884.1"/>
    <property type="molecule type" value="Genomic_DNA"/>
</dbReference>
<organism evidence="2 3">
    <name type="scientific">Scleroderma citrinum Foug A</name>
    <dbReference type="NCBI Taxonomy" id="1036808"/>
    <lineage>
        <taxon>Eukaryota</taxon>
        <taxon>Fungi</taxon>
        <taxon>Dikarya</taxon>
        <taxon>Basidiomycota</taxon>
        <taxon>Agaricomycotina</taxon>
        <taxon>Agaricomycetes</taxon>
        <taxon>Agaricomycetidae</taxon>
        <taxon>Boletales</taxon>
        <taxon>Sclerodermatineae</taxon>
        <taxon>Sclerodermataceae</taxon>
        <taxon>Scleroderma</taxon>
    </lineage>
</organism>
<dbReference type="InParanoid" id="A0A0C3DKP3"/>
<feature type="compositionally biased region" description="Polar residues" evidence="1">
    <location>
        <begin position="62"/>
        <end position="77"/>
    </location>
</feature>
<accession>A0A0C3DKP3</accession>
<dbReference type="HOGENOM" id="CLU_083385_0_0_1"/>
<sequence length="137" mass="14574">MSQTTRSLAAVRAFRVQKPSRGFHSPFAVLRAAGTPLTSSPTSSSTTSPINDAPPTYEKQADSTSEPHITSSGTKTYVVSEPDPSNKAYEIPYGAYSTTAPYANMTSKDTPKNPERNQGTKTLSHPHSAGGRADSQN</sequence>
<proteinExistence type="predicted"/>
<evidence type="ECO:0000313" key="3">
    <source>
        <dbReference type="Proteomes" id="UP000053989"/>
    </source>
</evidence>
<gene>
    <name evidence="2" type="ORF">SCLCIDRAFT_1219916</name>
</gene>
<dbReference type="Proteomes" id="UP000053989">
    <property type="component" value="Unassembled WGS sequence"/>
</dbReference>
<evidence type="ECO:0000256" key="1">
    <source>
        <dbReference type="SAM" id="MobiDB-lite"/>
    </source>
</evidence>
<name>A0A0C3DKP3_9AGAM</name>
<feature type="compositionally biased region" description="Low complexity" evidence="1">
    <location>
        <begin position="35"/>
        <end position="49"/>
    </location>
</feature>
<keyword evidence="3" id="KW-1185">Reference proteome</keyword>
<evidence type="ECO:0000313" key="2">
    <source>
        <dbReference type="EMBL" id="KIM56884.1"/>
    </source>
</evidence>
<dbReference type="OrthoDB" id="3355886at2759"/>
<dbReference type="AlphaFoldDB" id="A0A0C3DKP3"/>
<dbReference type="STRING" id="1036808.A0A0C3DKP3"/>
<feature type="compositionally biased region" description="Polar residues" evidence="1">
    <location>
        <begin position="116"/>
        <end position="125"/>
    </location>
</feature>
<reference evidence="3" key="2">
    <citation type="submission" date="2015-01" db="EMBL/GenBank/DDBJ databases">
        <title>Evolutionary Origins and Diversification of the Mycorrhizal Mutualists.</title>
        <authorList>
            <consortium name="DOE Joint Genome Institute"/>
            <consortium name="Mycorrhizal Genomics Consortium"/>
            <person name="Kohler A."/>
            <person name="Kuo A."/>
            <person name="Nagy L.G."/>
            <person name="Floudas D."/>
            <person name="Copeland A."/>
            <person name="Barry K.W."/>
            <person name="Cichocki N."/>
            <person name="Veneault-Fourrey C."/>
            <person name="LaButti K."/>
            <person name="Lindquist E.A."/>
            <person name="Lipzen A."/>
            <person name="Lundell T."/>
            <person name="Morin E."/>
            <person name="Murat C."/>
            <person name="Riley R."/>
            <person name="Ohm R."/>
            <person name="Sun H."/>
            <person name="Tunlid A."/>
            <person name="Henrissat B."/>
            <person name="Grigoriev I.V."/>
            <person name="Hibbett D.S."/>
            <person name="Martin F."/>
        </authorList>
    </citation>
    <scope>NUCLEOTIDE SEQUENCE [LARGE SCALE GENOMIC DNA]</scope>
    <source>
        <strain evidence="3">Foug A</strain>
    </source>
</reference>